<evidence type="ECO:0000256" key="3">
    <source>
        <dbReference type="ARBA" id="ARBA00022692"/>
    </source>
</evidence>
<evidence type="ECO:0000256" key="2">
    <source>
        <dbReference type="ARBA" id="ARBA00007511"/>
    </source>
</evidence>
<keyword evidence="3 7" id="KW-0812">Transmembrane</keyword>
<comment type="caution">
    <text evidence="8">The sequence shown here is derived from an EMBL/GenBank/DDBJ whole genome shotgun (WGS) entry which is preliminary data.</text>
</comment>
<dbReference type="InterPro" id="IPR022369">
    <property type="entry name" value="Integral_membrane_TerC_rswitch"/>
</dbReference>
<feature type="transmembrane region" description="Helical" evidence="7">
    <location>
        <begin position="295"/>
        <end position="318"/>
    </location>
</feature>
<comment type="subcellular location">
    <subcellularLocation>
        <location evidence="1">Membrane</location>
        <topology evidence="1">Multi-pass membrane protein</topology>
    </subcellularLocation>
</comment>
<feature type="transmembrane region" description="Helical" evidence="7">
    <location>
        <begin position="225"/>
        <end position="246"/>
    </location>
</feature>
<dbReference type="RefSeq" id="WP_183591859.1">
    <property type="nucleotide sequence ID" value="NZ_JACHWR010000001.1"/>
</dbReference>
<feature type="transmembrane region" description="Helical" evidence="7">
    <location>
        <begin position="129"/>
        <end position="148"/>
    </location>
</feature>
<evidence type="ECO:0000256" key="5">
    <source>
        <dbReference type="ARBA" id="ARBA00023136"/>
    </source>
</evidence>
<dbReference type="PANTHER" id="PTHR30238:SF0">
    <property type="entry name" value="THYLAKOID MEMBRANE PROTEIN TERC, CHLOROPLASTIC"/>
    <property type="match status" value="1"/>
</dbReference>
<protein>
    <submittedName>
        <fullName evidence="8">Tellurite resistance protein TerC</fullName>
    </submittedName>
</protein>
<feature type="transmembrane region" description="Helical" evidence="7">
    <location>
        <begin position="6"/>
        <end position="27"/>
    </location>
</feature>
<evidence type="ECO:0000256" key="6">
    <source>
        <dbReference type="SAM" id="MobiDB-lite"/>
    </source>
</evidence>
<keyword evidence="5 7" id="KW-0472">Membrane</keyword>
<reference evidence="8 9" key="1">
    <citation type="submission" date="2020-08" db="EMBL/GenBank/DDBJ databases">
        <title>Sequencing the genomes of 1000 actinobacteria strains.</title>
        <authorList>
            <person name="Klenk H.-P."/>
        </authorList>
    </citation>
    <scope>NUCLEOTIDE SEQUENCE [LARGE SCALE GENOMIC DNA]</scope>
    <source>
        <strain evidence="8 9">DSM 105498</strain>
    </source>
</reference>
<keyword evidence="4 7" id="KW-1133">Transmembrane helix</keyword>
<dbReference type="PANTHER" id="PTHR30238">
    <property type="entry name" value="MEMBRANE BOUND PREDICTED REDOX MODULATOR"/>
    <property type="match status" value="1"/>
</dbReference>
<proteinExistence type="inferred from homology"/>
<organism evidence="8 9">
    <name type="scientific">Nocardioides soli</name>
    <dbReference type="NCBI Taxonomy" id="1036020"/>
    <lineage>
        <taxon>Bacteria</taxon>
        <taxon>Bacillati</taxon>
        <taxon>Actinomycetota</taxon>
        <taxon>Actinomycetes</taxon>
        <taxon>Propionibacteriales</taxon>
        <taxon>Nocardioidaceae</taxon>
        <taxon>Nocardioides</taxon>
    </lineage>
</organism>
<dbReference type="GO" id="GO:0016020">
    <property type="term" value="C:membrane"/>
    <property type="evidence" value="ECO:0007669"/>
    <property type="project" value="UniProtKB-SubCell"/>
</dbReference>
<name>A0A7W4VUH8_9ACTN</name>
<dbReference type="InterPro" id="IPR005496">
    <property type="entry name" value="Integral_membrane_TerC"/>
</dbReference>
<dbReference type="AlphaFoldDB" id="A0A7W4VUH8"/>
<keyword evidence="9" id="KW-1185">Reference proteome</keyword>
<feature type="transmembrane region" description="Helical" evidence="7">
    <location>
        <begin position="253"/>
        <end position="275"/>
    </location>
</feature>
<evidence type="ECO:0000256" key="1">
    <source>
        <dbReference type="ARBA" id="ARBA00004141"/>
    </source>
</evidence>
<dbReference type="Proteomes" id="UP000589626">
    <property type="component" value="Unassembled WGS sequence"/>
</dbReference>
<dbReference type="NCBIfam" id="TIGR03718">
    <property type="entry name" value="R_switched_Alx"/>
    <property type="match status" value="1"/>
</dbReference>
<accession>A0A7W4VUH8</accession>
<feature type="transmembrane region" description="Helical" evidence="7">
    <location>
        <begin position="192"/>
        <end position="219"/>
    </location>
</feature>
<feature type="transmembrane region" description="Helical" evidence="7">
    <location>
        <begin position="39"/>
        <end position="58"/>
    </location>
</feature>
<evidence type="ECO:0000256" key="7">
    <source>
        <dbReference type="SAM" id="Phobius"/>
    </source>
</evidence>
<dbReference type="EMBL" id="JACHWR010000001">
    <property type="protein sequence ID" value="MBB3042024.1"/>
    <property type="molecule type" value="Genomic_DNA"/>
</dbReference>
<evidence type="ECO:0000256" key="4">
    <source>
        <dbReference type="ARBA" id="ARBA00022989"/>
    </source>
</evidence>
<comment type="similarity">
    <text evidence="2">Belongs to the TerC family.</text>
</comment>
<evidence type="ECO:0000313" key="8">
    <source>
        <dbReference type="EMBL" id="MBB3042024.1"/>
    </source>
</evidence>
<feature type="transmembrane region" description="Helical" evidence="7">
    <location>
        <begin position="103"/>
        <end position="123"/>
    </location>
</feature>
<sequence>MEITTLEWAITIIATCAVLLFDVIVIARNPHEPSFRECAIALSVYIGAAVAFGAWIWISHGHDMGIEFYTGWLTEYSLSIDNLFVFIILMAALRVPREYQQEALMVGIILALVFRGIFIALGYQLINNFSWVFYIFGAFLVYTAYGLVKSYRSHEDEHPEENRIVQFAQTHLNVGDEYHGLKLWYRKNGARLVSPMLIVIIALGTTDLLFALDSIPAIFGITQEPYLVFTANVFALMGLRQLYFLLGGLLKKLVYLSLGLAFILAFIGIKLVLHALHENELPFINDGEHVSVPDISSLFSLGVIVVTLVVTGVASIMASRRMSEPEIEEHTGNLRAPGADGTE</sequence>
<feature type="transmembrane region" description="Helical" evidence="7">
    <location>
        <begin position="78"/>
        <end position="96"/>
    </location>
</feature>
<evidence type="ECO:0000313" key="9">
    <source>
        <dbReference type="Proteomes" id="UP000589626"/>
    </source>
</evidence>
<feature type="region of interest" description="Disordered" evidence="6">
    <location>
        <begin position="324"/>
        <end position="343"/>
    </location>
</feature>
<gene>
    <name evidence="8" type="ORF">FHU40_001825</name>
</gene>
<dbReference type="Pfam" id="PF03741">
    <property type="entry name" value="TerC"/>
    <property type="match status" value="1"/>
</dbReference>